<dbReference type="AlphaFoldDB" id="A0A385JMS2"/>
<keyword evidence="2" id="KW-0328">Glycosyltransferase</keyword>
<evidence type="ECO:0000256" key="1">
    <source>
        <dbReference type="ARBA" id="ARBA00006739"/>
    </source>
</evidence>
<feature type="domain" description="Glycosyltransferase 2-like" evidence="4">
    <location>
        <begin position="11"/>
        <end position="121"/>
    </location>
</feature>
<dbReference type="PANTHER" id="PTHR43685">
    <property type="entry name" value="GLYCOSYLTRANSFERASE"/>
    <property type="match status" value="1"/>
</dbReference>
<sequence length="221" mass="25625">MINFVENSGFIYKSIHSQKPVGLAKGLNKLISVLENEKYVFRMDADDLSLPNRLQYQIEHMENNPNIDISGGSIQEFIGSSNNIVATRCYPLTHEGIFKVIYKASPFAHVTICFRRTSLAKIGLYPVDYPLNEDIALWFQALKNGATCGNIEQVLVKVRMDGAYDRRSSTKAFNEFKVYWNIMLWKKSFSFFPFMRFVFRFLPIKFVKVIYNSFVRKLVTK</sequence>
<reference evidence="5" key="1">
    <citation type="journal article" date="2017" name="PLoS ONE">
        <title>Genetic diversity of the O antigens of Proteus species and the development of a suspension array for molecular serotyping.</title>
        <authorList>
            <person name="Yu X."/>
            <person name="Torzewska A."/>
            <person name="Zhang X."/>
            <person name="Yin Z."/>
            <person name="Drzewiecka D."/>
            <person name="Cao H."/>
            <person name="Liu B."/>
            <person name="Knirel Y.A."/>
            <person name="Rozalski A."/>
            <person name="Wang L."/>
        </authorList>
    </citation>
    <scope>NUCLEOTIDE SEQUENCE</scope>
    <source>
        <strain evidence="5">PrK 48/57</strain>
    </source>
</reference>
<dbReference type="Pfam" id="PF00535">
    <property type="entry name" value="Glycos_transf_2"/>
    <property type="match status" value="1"/>
</dbReference>
<organism evidence="5">
    <name type="scientific">Proteus vulgaris</name>
    <dbReference type="NCBI Taxonomy" id="585"/>
    <lineage>
        <taxon>Bacteria</taxon>
        <taxon>Pseudomonadati</taxon>
        <taxon>Pseudomonadota</taxon>
        <taxon>Gammaproteobacteria</taxon>
        <taxon>Enterobacterales</taxon>
        <taxon>Morganellaceae</taxon>
        <taxon>Proteus</taxon>
    </lineage>
</organism>
<comment type="similarity">
    <text evidence="1">Belongs to the glycosyltransferase 2 family.</text>
</comment>
<keyword evidence="3" id="KW-0808">Transferase</keyword>
<evidence type="ECO:0000256" key="2">
    <source>
        <dbReference type="ARBA" id="ARBA00022676"/>
    </source>
</evidence>
<evidence type="ECO:0000256" key="3">
    <source>
        <dbReference type="ARBA" id="ARBA00022679"/>
    </source>
</evidence>
<proteinExistence type="inferred from homology"/>
<evidence type="ECO:0000259" key="4">
    <source>
        <dbReference type="Pfam" id="PF00535"/>
    </source>
</evidence>
<dbReference type="PANTHER" id="PTHR43685:SF5">
    <property type="entry name" value="GLYCOSYLTRANSFERASE EPSE-RELATED"/>
    <property type="match status" value="1"/>
</dbReference>
<dbReference type="InterPro" id="IPR001173">
    <property type="entry name" value="Glyco_trans_2-like"/>
</dbReference>
<dbReference type="Gene3D" id="3.90.550.10">
    <property type="entry name" value="Spore Coat Polysaccharide Biosynthesis Protein SpsA, Chain A"/>
    <property type="match status" value="1"/>
</dbReference>
<name>A0A385JMS2_PROVU</name>
<dbReference type="EMBL" id="KY710702">
    <property type="protein sequence ID" value="AXY99588.1"/>
    <property type="molecule type" value="Genomic_DNA"/>
</dbReference>
<dbReference type="SUPFAM" id="SSF53448">
    <property type="entry name" value="Nucleotide-diphospho-sugar transferases"/>
    <property type="match status" value="1"/>
</dbReference>
<accession>A0A385JMS2</accession>
<evidence type="ECO:0000313" key="5">
    <source>
        <dbReference type="EMBL" id="AXY99588.1"/>
    </source>
</evidence>
<dbReference type="InterPro" id="IPR029044">
    <property type="entry name" value="Nucleotide-diphossugar_trans"/>
</dbReference>
<dbReference type="GO" id="GO:0016757">
    <property type="term" value="F:glycosyltransferase activity"/>
    <property type="evidence" value="ECO:0007669"/>
    <property type="project" value="UniProtKB-KW"/>
</dbReference>
<protein>
    <submittedName>
        <fullName evidence="5">Gt3</fullName>
    </submittedName>
</protein>
<dbReference type="InterPro" id="IPR050834">
    <property type="entry name" value="Glycosyltransf_2"/>
</dbReference>